<sequence length="323" mass="35534">MVSVETAIKTIPDLAEDEFAQQSTRRWEKFTLVGLKWVSFIFFYRERDPLPENVAPRAQLEHMGYTNPYLGDGPRHFVVCKAKAVRNASAATREALPLTESEATAGQRDALSRFLSSPMETIDSSGSGLLSASVEAEARLDLISKLRARGRPQLPKIPPRLILALRPPALAPLAPSSPASSSRPSSSHGLQRFAWSAWSAAHITAANHACCALIRPRPTNIQALHLMTVTQQANAAKMPVLRYDTAHIPSIRLRYDEDQRPTSRPGKPSLVPETFCRLRLKLDNGLCVLGPQNREAAVDQTGGGILLLKRSPRLHRRQTSSSS</sequence>
<evidence type="ECO:0000313" key="2">
    <source>
        <dbReference type="Proteomes" id="UP000182658"/>
    </source>
</evidence>
<dbReference type="AlphaFoldDB" id="A0A1J7J5L5"/>
<reference evidence="1 2" key="1">
    <citation type="submission" date="2016-10" db="EMBL/GenBank/DDBJ databases">
        <title>Draft genome sequence of Coniochaeta ligniaria NRRL30616, a lignocellulolytic fungus for bioabatement of inhibitors in plant biomass hydrolysates.</title>
        <authorList>
            <consortium name="DOE Joint Genome Institute"/>
            <person name="Jimenez D.J."/>
            <person name="Hector R.E."/>
            <person name="Riley R."/>
            <person name="Sun H."/>
            <person name="Grigoriev I.V."/>
            <person name="Van Elsas J.D."/>
            <person name="Nichols N.N."/>
        </authorList>
    </citation>
    <scope>NUCLEOTIDE SEQUENCE [LARGE SCALE GENOMIC DNA]</scope>
    <source>
        <strain evidence="1 2">NRRL 30616</strain>
    </source>
</reference>
<dbReference type="EMBL" id="KV875102">
    <property type="protein sequence ID" value="OIW25096.1"/>
    <property type="molecule type" value="Genomic_DNA"/>
</dbReference>
<organism evidence="1 2">
    <name type="scientific">Coniochaeta ligniaria NRRL 30616</name>
    <dbReference type="NCBI Taxonomy" id="1408157"/>
    <lineage>
        <taxon>Eukaryota</taxon>
        <taxon>Fungi</taxon>
        <taxon>Dikarya</taxon>
        <taxon>Ascomycota</taxon>
        <taxon>Pezizomycotina</taxon>
        <taxon>Sordariomycetes</taxon>
        <taxon>Sordariomycetidae</taxon>
        <taxon>Coniochaetales</taxon>
        <taxon>Coniochaetaceae</taxon>
        <taxon>Coniochaeta</taxon>
    </lineage>
</organism>
<dbReference type="InParanoid" id="A0A1J7J5L5"/>
<dbReference type="Proteomes" id="UP000182658">
    <property type="component" value="Unassembled WGS sequence"/>
</dbReference>
<name>A0A1J7J5L5_9PEZI</name>
<keyword evidence="2" id="KW-1185">Reference proteome</keyword>
<protein>
    <submittedName>
        <fullName evidence="1">Uncharacterized protein</fullName>
    </submittedName>
</protein>
<gene>
    <name evidence="1" type="ORF">CONLIGDRAFT_648158</name>
</gene>
<accession>A0A1J7J5L5</accession>
<proteinExistence type="predicted"/>
<evidence type="ECO:0000313" key="1">
    <source>
        <dbReference type="EMBL" id="OIW25096.1"/>
    </source>
</evidence>